<keyword evidence="5 19" id="KW-0597">Phosphoprotein</keyword>
<dbReference type="EC" id="2.7.13.3" evidence="3"/>
<dbReference type="PROSITE" id="PS50109">
    <property type="entry name" value="HIS_KIN"/>
    <property type="match status" value="1"/>
</dbReference>
<dbReference type="Pfam" id="PF02518">
    <property type="entry name" value="HATPase_c"/>
    <property type="match status" value="1"/>
</dbReference>
<dbReference type="Gene3D" id="3.30.565.10">
    <property type="entry name" value="Histidine kinase-like ATPase, C-terminal domain"/>
    <property type="match status" value="1"/>
</dbReference>
<reference evidence="27 28" key="2">
    <citation type="submission" date="2016-03" db="EMBL/GenBank/DDBJ databases">
        <title>New uncultured bacterium of the family Gallionellaceae from acid mine drainage: description and reconstruction of genome based on metagenomic analysis of microbial community.</title>
        <authorList>
            <person name="Kadnikov V."/>
            <person name="Ivasenko D."/>
            <person name="Beletsky A."/>
            <person name="Mardanov A."/>
            <person name="Danilova E."/>
            <person name="Pimenov N."/>
            <person name="Karnachuk O."/>
            <person name="Ravin N."/>
        </authorList>
    </citation>
    <scope>NUCLEOTIDE SEQUENCE [LARGE SCALE GENOMIC DNA]</scope>
    <source>
        <strain evidence="27">ShG14-8</strain>
    </source>
</reference>
<protein>
    <recommendedName>
        <fullName evidence="16">Sensory/regulatory protein RpfC</fullName>
        <ecNumber evidence="3">2.7.13.3</ecNumber>
    </recommendedName>
    <alternativeName>
        <fullName evidence="17">Virulence sensor protein BvgS</fullName>
    </alternativeName>
</protein>
<dbReference type="Gene3D" id="1.20.120.160">
    <property type="entry name" value="HPT domain"/>
    <property type="match status" value="1"/>
</dbReference>
<dbReference type="PRINTS" id="PR00344">
    <property type="entry name" value="BCTRLSENSOR"/>
</dbReference>
<dbReference type="EMBL" id="LSLI01000052">
    <property type="protein sequence ID" value="KXS31861.1"/>
    <property type="molecule type" value="Genomic_DNA"/>
</dbReference>
<accession>A0A139BSB2</accession>
<evidence type="ECO:0000256" key="7">
    <source>
        <dbReference type="ARBA" id="ARBA00022692"/>
    </source>
</evidence>
<dbReference type="InterPro" id="IPR036097">
    <property type="entry name" value="HisK_dim/P_sf"/>
</dbReference>
<evidence type="ECO:0000256" key="19">
    <source>
        <dbReference type="PROSITE-ProRule" id="PRU00169"/>
    </source>
</evidence>
<keyword evidence="13 21" id="KW-0472">Membrane</keyword>
<dbReference type="InterPro" id="IPR005467">
    <property type="entry name" value="His_kinase_dom"/>
</dbReference>
<sequence length="1098" mass="119737">MKNRKLSTLFNTTSGVLIVVSVVLLGADFLDMALLDEVLIPMFKLSGTVSRVIDAVLVTAVVAPMLYFALRKMQVSQDLLRKRESQLQTIIENLTEGLAVFCLDGQLLFFNRAALDLHGFDTLDKCRQHLTRFAEMFELSAMDGTVWPAELWPLARILRGESLRDLEVRVRHIQAGWQRVYNYGGTLVRDADGEPLMAILTISDITESKEMGKALRESEARYRRINESLTDYQYTVRIENGLAVKTTQSPVCVAVTGYAAEEFAADPHLWMQMVVPEDRERVMNHVNRILAGKRVLPIEHRITRKNGEIRWVKDTAVLFRDASGKLLSYDGVVKDITESKQSENEIQEMLKAANQSRQVMLGVIEDQQRAEHSLRHLNEELENKVMARTADLEQARLEAEQANQAKSAFLAAMSHEIRTPMNGVVGMVDVLHQTSLKGYQVEMVDLIRESAFSLLGIIDDILDFSKIEAGKLEIESLPMQVADVVEKACGLLDHLAVRKGVELTLFIDPAIPEEVMGDALRLRQVLLNLANNAIKFSSGQQRSGHVSVRAILAKNNLAGRNPGQVMVEFQVTDNGIGMSEEILGRLFTPFSQADSSTTRRFGGTGLGLAISRHLVDMMGGEIAVQSEPGKGSTFSVRLPLMPLPPRPDSGGKAIDLSGLSCLVLGGEEGMGDDLATYLTYGGALVERAPDLDAARKLIATLPHGLWLLVIDAGHNAAPVEELRAACLTRPNLDPHFVVIEHGHHQPGVEPHFVIIRRGRRRQGRAQAVDMVTLDGDVMHRQSFLRAVAIAAGRAHEEEMPLPGKIGATITKPSREEARQQGRLILVAEDNETNQKVILQQLGLFGYTANVADDGRAALERWQSGDYALLLSDLHMPNMDGYQLTAAIRAAEAGQRRIPIIAMSANALKGEAEHCRAAGMDDYLSKPAQLADLKAMLDKWLPVAAKAAPAIAGRASPSSVTGYEAAAADVGLRYANPDYGAAASVPVDVNVLKALVGDDPAVISEFLHDFRVSAAKTAAELKVACENGEAALAGALAHKLKSSARSVGALALGELCAEIEQVGQVEALTALLSRFEAEMAAVDECLDSIVTVGSESRKN</sequence>
<feature type="domain" description="PAC" evidence="25">
    <location>
        <begin position="164"/>
        <end position="217"/>
    </location>
</feature>
<dbReference type="InterPro" id="IPR008207">
    <property type="entry name" value="Sig_transdc_His_kin_Hpt_dom"/>
</dbReference>
<gene>
    <name evidence="27" type="ORF">AWT59_1993</name>
</gene>
<dbReference type="InterPro" id="IPR001610">
    <property type="entry name" value="PAC"/>
</dbReference>
<evidence type="ECO:0000259" key="25">
    <source>
        <dbReference type="PROSITE" id="PS50113"/>
    </source>
</evidence>
<evidence type="ECO:0000256" key="17">
    <source>
        <dbReference type="ARBA" id="ARBA00070152"/>
    </source>
</evidence>
<keyword evidence="12" id="KW-0902">Two-component regulatory system</keyword>
<dbReference type="SUPFAM" id="SSF47384">
    <property type="entry name" value="Homodimeric domain of signal transducing histidine kinase"/>
    <property type="match status" value="1"/>
</dbReference>
<dbReference type="SMART" id="SM00448">
    <property type="entry name" value="REC"/>
    <property type="match status" value="1"/>
</dbReference>
<dbReference type="PANTHER" id="PTHR45339">
    <property type="entry name" value="HYBRID SIGNAL TRANSDUCTION HISTIDINE KINASE J"/>
    <property type="match status" value="1"/>
</dbReference>
<dbReference type="Gene3D" id="1.10.287.130">
    <property type="match status" value="1"/>
</dbReference>
<dbReference type="InterPro" id="IPR000700">
    <property type="entry name" value="PAS-assoc_C"/>
</dbReference>
<dbReference type="Pfam" id="PF00512">
    <property type="entry name" value="HisKA"/>
    <property type="match status" value="1"/>
</dbReference>
<evidence type="ECO:0000259" key="23">
    <source>
        <dbReference type="PROSITE" id="PS50110"/>
    </source>
</evidence>
<dbReference type="SUPFAM" id="SSF55874">
    <property type="entry name" value="ATPase domain of HSP90 chaperone/DNA topoisomerase II/histidine kinase"/>
    <property type="match status" value="1"/>
</dbReference>
<dbReference type="CDD" id="cd16922">
    <property type="entry name" value="HATPase_EvgS-ArcB-TorS-like"/>
    <property type="match status" value="1"/>
</dbReference>
<dbReference type="CDD" id="cd17546">
    <property type="entry name" value="REC_hyHK_CKI1_RcsC-like"/>
    <property type="match status" value="1"/>
</dbReference>
<evidence type="ECO:0000256" key="5">
    <source>
        <dbReference type="ARBA" id="ARBA00022553"/>
    </source>
</evidence>
<dbReference type="CDD" id="cd00088">
    <property type="entry name" value="HPT"/>
    <property type="match status" value="1"/>
</dbReference>
<dbReference type="NCBIfam" id="TIGR00229">
    <property type="entry name" value="sensory_box"/>
    <property type="match status" value="2"/>
</dbReference>
<dbReference type="InterPro" id="IPR000014">
    <property type="entry name" value="PAS"/>
</dbReference>
<feature type="modified residue" description="4-aspartylphosphate" evidence="19">
    <location>
        <position position="872"/>
    </location>
</feature>
<evidence type="ECO:0000256" key="21">
    <source>
        <dbReference type="SAM" id="Phobius"/>
    </source>
</evidence>
<feature type="domain" description="PAS" evidence="24">
    <location>
        <begin position="83"/>
        <end position="120"/>
    </location>
</feature>
<keyword evidence="6" id="KW-0808">Transferase</keyword>
<dbReference type="SUPFAM" id="SSF47226">
    <property type="entry name" value="Histidine-containing phosphotransfer domain, HPT domain"/>
    <property type="match status" value="1"/>
</dbReference>
<name>A0A139BSB2_9PROT</name>
<evidence type="ECO:0000259" key="26">
    <source>
        <dbReference type="PROSITE" id="PS50894"/>
    </source>
</evidence>
<keyword evidence="4" id="KW-1003">Cell membrane</keyword>
<dbReference type="Gene3D" id="3.30.450.20">
    <property type="entry name" value="PAS domain"/>
    <property type="match status" value="2"/>
</dbReference>
<keyword evidence="10" id="KW-0067">ATP-binding</keyword>
<evidence type="ECO:0000256" key="2">
    <source>
        <dbReference type="ARBA" id="ARBA00004651"/>
    </source>
</evidence>
<comment type="caution">
    <text evidence="27">The sequence shown here is derived from an EMBL/GenBank/DDBJ whole genome shotgun (WGS) entry which is preliminary data.</text>
</comment>
<dbReference type="InterPro" id="IPR035965">
    <property type="entry name" value="PAS-like_dom_sf"/>
</dbReference>
<dbReference type="GO" id="GO:0005524">
    <property type="term" value="F:ATP binding"/>
    <property type="evidence" value="ECO:0007669"/>
    <property type="project" value="UniProtKB-KW"/>
</dbReference>
<dbReference type="InterPro" id="IPR011006">
    <property type="entry name" value="CheY-like_superfamily"/>
</dbReference>
<evidence type="ECO:0000256" key="20">
    <source>
        <dbReference type="SAM" id="Coils"/>
    </source>
</evidence>
<dbReference type="Pfam" id="PF01627">
    <property type="entry name" value="Hpt"/>
    <property type="match status" value="1"/>
</dbReference>
<dbReference type="InterPro" id="IPR001789">
    <property type="entry name" value="Sig_transdc_resp-reg_receiver"/>
</dbReference>
<dbReference type="Pfam" id="PF13188">
    <property type="entry name" value="PAS_8"/>
    <property type="match status" value="1"/>
</dbReference>
<organism evidence="27 28">
    <name type="scientific">Candidatus Gallionella acididurans</name>
    <dbReference type="NCBI Taxonomy" id="1796491"/>
    <lineage>
        <taxon>Bacteria</taxon>
        <taxon>Pseudomonadati</taxon>
        <taxon>Pseudomonadota</taxon>
        <taxon>Betaproteobacteria</taxon>
        <taxon>Nitrosomonadales</taxon>
        <taxon>Gallionellaceae</taxon>
        <taxon>Gallionella</taxon>
    </lineage>
</organism>
<comment type="subunit">
    <text evidence="15">At low DSF concentrations, interacts with RpfF.</text>
</comment>
<evidence type="ECO:0000259" key="22">
    <source>
        <dbReference type="PROSITE" id="PS50109"/>
    </source>
</evidence>
<reference evidence="27 28" key="1">
    <citation type="submission" date="2016-02" db="EMBL/GenBank/DDBJ databases">
        <authorList>
            <person name="Wen L."/>
            <person name="He K."/>
            <person name="Yang H."/>
        </authorList>
    </citation>
    <scope>NUCLEOTIDE SEQUENCE [LARGE SCALE GENOMIC DNA]</scope>
    <source>
        <strain evidence="27">ShG14-8</strain>
    </source>
</reference>
<dbReference type="PROSITE" id="PS50110">
    <property type="entry name" value="RESPONSE_REGULATORY"/>
    <property type="match status" value="1"/>
</dbReference>
<feature type="domain" description="PAC" evidence="25">
    <location>
        <begin position="296"/>
        <end position="348"/>
    </location>
</feature>
<feature type="domain" description="Histidine kinase" evidence="22">
    <location>
        <begin position="412"/>
        <end position="642"/>
    </location>
</feature>
<dbReference type="SUPFAM" id="SSF52172">
    <property type="entry name" value="CheY-like"/>
    <property type="match status" value="1"/>
</dbReference>
<evidence type="ECO:0000256" key="9">
    <source>
        <dbReference type="ARBA" id="ARBA00022777"/>
    </source>
</evidence>
<evidence type="ECO:0000256" key="18">
    <source>
        <dbReference type="PROSITE-ProRule" id="PRU00110"/>
    </source>
</evidence>
<dbReference type="SMART" id="SM00086">
    <property type="entry name" value="PAC"/>
    <property type="match status" value="2"/>
</dbReference>
<dbReference type="InterPro" id="IPR036641">
    <property type="entry name" value="HPT_dom_sf"/>
</dbReference>
<feature type="modified residue" description="Phosphohistidine" evidence="18">
    <location>
        <position position="1037"/>
    </location>
</feature>
<evidence type="ECO:0000256" key="11">
    <source>
        <dbReference type="ARBA" id="ARBA00022989"/>
    </source>
</evidence>
<dbReference type="InterPro" id="IPR036890">
    <property type="entry name" value="HATPase_C_sf"/>
</dbReference>
<evidence type="ECO:0000256" key="1">
    <source>
        <dbReference type="ARBA" id="ARBA00000085"/>
    </source>
</evidence>
<dbReference type="InterPro" id="IPR003594">
    <property type="entry name" value="HATPase_dom"/>
</dbReference>
<comment type="function">
    <text evidence="14">Member of the two-component regulatory system BvgS/BvgA. Phosphorylates BvgA via a four-step phosphorelay in response to environmental signals.</text>
</comment>
<evidence type="ECO:0000256" key="16">
    <source>
        <dbReference type="ARBA" id="ARBA00068150"/>
    </source>
</evidence>
<dbReference type="FunFam" id="1.10.287.130:FF:000002">
    <property type="entry name" value="Two-component osmosensing histidine kinase"/>
    <property type="match status" value="1"/>
</dbReference>
<evidence type="ECO:0000256" key="6">
    <source>
        <dbReference type="ARBA" id="ARBA00022679"/>
    </source>
</evidence>
<evidence type="ECO:0000259" key="24">
    <source>
        <dbReference type="PROSITE" id="PS50112"/>
    </source>
</evidence>
<comment type="catalytic activity">
    <reaction evidence="1">
        <text>ATP + protein L-histidine = ADP + protein N-phospho-L-histidine.</text>
        <dbReference type="EC" id="2.7.13.3"/>
    </reaction>
</comment>
<evidence type="ECO:0000256" key="10">
    <source>
        <dbReference type="ARBA" id="ARBA00022840"/>
    </source>
</evidence>
<dbReference type="Pfam" id="PF08447">
    <property type="entry name" value="PAS_3"/>
    <property type="match status" value="1"/>
</dbReference>
<dbReference type="CDD" id="cd00082">
    <property type="entry name" value="HisKA"/>
    <property type="match status" value="1"/>
</dbReference>
<proteinExistence type="predicted"/>
<dbReference type="PROSITE" id="PS50113">
    <property type="entry name" value="PAC"/>
    <property type="match status" value="2"/>
</dbReference>
<dbReference type="CDD" id="cd00130">
    <property type="entry name" value="PAS"/>
    <property type="match status" value="2"/>
</dbReference>
<dbReference type="InterPro" id="IPR004358">
    <property type="entry name" value="Sig_transdc_His_kin-like_C"/>
</dbReference>
<keyword evidence="7 21" id="KW-0812">Transmembrane</keyword>
<dbReference type="PROSITE" id="PS50894">
    <property type="entry name" value="HPT"/>
    <property type="match status" value="1"/>
</dbReference>
<evidence type="ECO:0000256" key="3">
    <source>
        <dbReference type="ARBA" id="ARBA00012438"/>
    </source>
</evidence>
<evidence type="ECO:0000256" key="8">
    <source>
        <dbReference type="ARBA" id="ARBA00022741"/>
    </source>
</evidence>
<dbReference type="InterPro" id="IPR013655">
    <property type="entry name" value="PAS_fold_3"/>
</dbReference>
<dbReference type="PROSITE" id="PS50112">
    <property type="entry name" value="PAS"/>
    <property type="match status" value="2"/>
</dbReference>
<dbReference type="Proteomes" id="UP000070578">
    <property type="component" value="Unassembled WGS sequence"/>
</dbReference>
<feature type="coiled-coil region" evidence="20">
    <location>
        <begin position="364"/>
        <end position="412"/>
    </location>
</feature>
<feature type="domain" description="Response regulatory" evidence="23">
    <location>
        <begin position="823"/>
        <end position="940"/>
    </location>
</feature>
<dbReference type="PATRIC" id="fig|1796491.3.peg.2171"/>
<keyword evidence="11 21" id="KW-1133">Transmembrane helix</keyword>
<dbReference type="AlphaFoldDB" id="A0A139BSB2"/>
<feature type="domain" description="HPt" evidence="26">
    <location>
        <begin position="998"/>
        <end position="1088"/>
    </location>
</feature>
<dbReference type="SMART" id="SM00387">
    <property type="entry name" value="HATPase_c"/>
    <property type="match status" value="1"/>
</dbReference>
<dbReference type="FunFam" id="3.30.565.10:FF:000010">
    <property type="entry name" value="Sensor histidine kinase RcsC"/>
    <property type="match status" value="1"/>
</dbReference>
<comment type="subcellular location">
    <subcellularLocation>
        <location evidence="2">Cell membrane</location>
        <topology evidence="2">Multi-pass membrane protein</topology>
    </subcellularLocation>
</comment>
<dbReference type="InterPro" id="IPR003661">
    <property type="entry name" value="HisK_dim/P_dom"/>
</dbReference>
<keyword evidence="8" id="KW-0547">Nucleotide-binding</keyword>
<dbReference type="GO" id="GO:0000155">
    <property type="term" value="F:phosphorelay sensor kinase activity"/>
    <property type="evidence" value="ECO:0007669"/>
    <property type="project" value="InterPro"/>
</dbReference>
<dbReference type="GO" id="GO:0005886">
    <property type="term" value="C:plasma membrane"/>
    <property type="evidence" value="ECO:0007669"/>
    <property type="project" value="UniProtKB-SubCell"/>
</dbReference>
<dbReference type="PANTHER" id="PTHR45339:SF1">
    <property type="entry name" value="HYBRID SIGNAL TRANSDUCTION HISTIDINE KINASE J"/>
    <property type="match status" value="1"/>
</dbReference>
<dbReference type="SUPFAM" id="SSF55785">
    <property type="entry name" value="PYP-like sensor domain (PAS domain)"/>
    <property type="match status" value="2"/>
</dbReference>
<evidence type="ECO:0000313" key="28">
    <source>
        <dbReference type="Proteomes" id="UP000070578"/>
    </source>
</evidence>
<evidence type="ECO:0000256" key="15">
    <source>
        <dbReference type="ARBA" id="ARBA00064003"/>
    </source>
</evidence>
<dbReference type="Pfam" id="PF00072">
    <property type="entry name" value="Response_reg"/>
    <property type="match status" value="1"/>
</dbReference>
<evidence type="ECO:0000256" key="4">
    <source>
        <dbReference type="ARBA" id="ARBA00022475"/>
    </source>
</evidence>
<evidence type="ECO:0000313" key="27">
    <source>
        <dbReference type="EMBL" id="KXS31861.1"/>
    </source>
</evidence>
<feature type="transmembrane region" description="Helical" evidence="21">
    <location>
        <begin position="9"/>
        <end position="29"/>
    </location>
</feature>
<evidence type="ECO:0000256" key="13">
    <source>
        <dbReference type="ARBA" id="ARBA00023136"/>
    </source>
</evidence>
<evidence type="ECO:0000256" key="12">
    <source>
        <dbReference type="ARBA" id="ARBA00023012"/>
    </source>
</evidence>
<keyword evidence="20" id="KW-0175">Coiled coil</keyword>
<keyword evidence="9" id="KW-0418">Kinase</keyword>
<dbReference type="SMART" id="SM00388">
    <property type="entry name" value="HisKA"/>
    <property type="match status" value="1"/>
</dbReference>
<feature type="domain" description="PAS" evidence="24">
    <location>
        <begin position="218"/>
        <end position="293"/>
    </location>
</feature>
<dbReference type="Gene3D" id="3.40.50.2300">
    <property type="match status" value="1"/>
</dbReference>
<evidence type="ECO:0000256" key="14">
    <source>
        <dbReference type="ARBA" id="ARBA00058004"/>
    </source>
</evidence>